<dbReference type="AlphaFoldDB" id="A0A934R550"/>
<name>A0A934R550_9BACT</name>
<evidence type="ECO:0000256" key="4">
    <source>
        <dbReference type="ARBA" id="ARBA00022982"/>
    </source>
</evidence>
<dbReference type="Gene3D" id="1.10.760.10">
    <property type="entry name" value="Cytochrome c-like domain"/>
    <property type="match status" value="1"/>
</dbReference>
<dbReference type="Pfam" id="PF00034">
    <property type="entry name" value="Cytochrom_C"/>
    <property type="match status" value="1"/>
</dbReference>
<feature type="binding site" description="covalent" evidence="6">
    <location>
        <position position="606"/>
    </location>
    <ligand>
        <name>heme c</name>
        <dbReference type="ChEBI" id="CHEBI:61717"/>
    </ligand>
</feature>
<keyword evidence="8" id="KW-0732">Signal</keyword>
<dbReference type="Gene3D" id="2.120.10.30">
    <property type="entry name" value="TolB, C-terminal domain"/>
    <property type="match status" value="1"/>
</dbReference>
<feature type="binding site" description="covalent" evidence="6">
    <location>
        <position position="655"/>
    </location>
    <ligand>
        <name>heme c</name>
        <dbReference type="ChEBI" id="CHEBI:61717"/>
    </ligand>
</feature>
<dbReference type="GO" id="GO:0005506">
    <property type="term" value="F:iron ion binding"/>
    <property type="evidence" value="ECO:0007669"/>
    <property type="project" value="InterPro"/>
</dbReference>
<evidence type="ECO:0000256" key="8">
    <source>
        <dbReference type="SAM" id="SignalP"/>
    </source>
</evidence>
<feature type="chain" id="PRO_5037658318" evidence="8">
    <location>
        <begin position="18"/>
        <end position="724"/>
    </location>
</feature>
<evidence type="ECO:0000313" key="10">
    <source>
        <dbReference type="EMBL" id="MBK1815440.1"/>
    </source>
</evidence>
<keyword evidence="5 6" id="KW-0408">Iron</keyword>
<comment type="caution">
    <text evidence="10">The sequence shown here is derived from an EMBL/GenBank/DDBJ whole genome shotgun (WGS) entry which is preliminary data.</text>
</comment>
<keyword evidence="11" id="KW-1185">Reference proteome</keyword>
<feature type="binding site" description="covalent" evidence="6">
    <location>
        <position position="610"/>
    </location>
    <ligand>
        <name>heme c</name>
        <dbReference type="ChEBI" id="CHEBI:61717"/>
    </ligand>
</feature>
<keyword evidence="2 6" id="KW-0349">Heme</keyword>
<dbReference type="InterPro" id="IPR002324">
    <property type="entry name" value="Cyt_c_ID"/>
</dbReference>
<sequence>MRKTLPLVLLSLAAANAAPLQKQTIAGGFHDPMSITVAPDGDIYLVEREGKLLRIRPGTGGVFEIGNLTVSALRSTDPKSNSAVEDGLQGIALDPDFAKNQRIYLYYSHPEKLLDRLSRFTLKDGKLDVSSELVLIDVPSERHDRICHHGGSVQFGPDGLLYLSIGDNTNPFDSDGYAPIDNRENRLPWDAQRSAGNTNDLRGKILRIRPTETGYDIPPGNLFPKGTPKTRPEIYVMGCRNPFRISIDPKNSTLYWGEVGPDASKPSDKGPAGHDEVNQAKAAGNFGWPFLVGDNKPYPIVDFTTGKPGRMTDPAKPQNTGIRNTGLTDLPPAQSAFIWYPYDESPEFPVMGKGGRNAMAGPVFYHDSGRKYNILDKSDDHTLLTYDWVRAKIWKAKLGNGEKLVRLESFDDLSKHPMDMEMAADGSIWLLDYGTEWWFNKNGSLIHVLPESANRPPQIEIEAVADKPLTYTVKSATDPENDPITVTWWLTTGTTERKLGSGKSITIEPNSGSEIRAVASDGKSPNAVARISLTQEAAAPELKLSLDGDPKSLGFGESVGFKITAEKSPDAAQVSVRARYIPATGHDAGGPQFPAAINALVTSNLCLACHQVDVTSVGPAYVNVALKYRGQADALDKLKAKVKAGGGGVWGEVPMPPQIALKDEDADTILRAVLGLAEGISETKGSNEGKITLAPKPAGAEGGAWEFSAEAPGYTTAKFRIPAK</sequence>
<protein>
    <submittedName>
        <fullName evidence="10">PQQ-dependent sugar dehydrogenase</fullName>
    </submittedName>
</protein>
<evidence type="ECO:0000256" key="6">
    <source>
        <dbReference type="PIRSR" id="PIRSR602324-1"/>
    </source>
</evidence>
<evidence type="ECO:0000256" key="7">
    <source>
        <dbReference type="SAM" id="MobiDB-lite"/>
    </source>
</evidence>
<keyword evidence="4" id="KW-0249">Electron transport</keyword>
<dbReference type="PROSITE" id="PS51007">
    <property type="entry name" value="CYTC"/>
    <property type="match status" value="1"/>
</dbReference>
<evidence type="ECO:0000256" key="1">
    <source>
        <dbReference type="ARBA" id="ARBA00022448"/>
    </source>
</evidence>
<accession>A0A934R550</accession>
<dbReference type="SUPFAM" id="SSF46626">
    <property type="entry name" value="Cytochrome c"/>
    <property type="match status" value="1"/>
</dbReference>
<dbReference type="PANTHER" id="PTHR19328:SF13">
    <property type="entry name" value="HIPL1 PROTEIN"/>
    <property type="match status" value="1"/>
</dbReference>
<dbReference type="InterPro" id="IPR036909">
    <property type="entry name" value="Cyt_c-like_dom_sf"/>
</dbReference>
<dbReference type="Proteomes" id="UP000600139">
    <property type="component" value="Unassembled WGS sequence"/>
</dbReference>
<feature type="domain" description="Cytochrome c" evidence="9">
    <location>
        <begin position="584"/>
        <end position="677"/>
    </location>
</feature>
<evidence type="ECO:0000256" key="5">
    <source>
        <dbReference type="ARBA" id="ARBA00023004"/>
    </source>
</evidence>
<keyword evidence="1" id="KW-0813">Transport</keyword>
<dbReference type="SUPFAM" id="SSF50952">
    <property type="entry name" value="Soluble quinoprotein glucose dehydrogenase"/>
    <property type="match status" value="1"/>
</dbReference>
<dbReference type="PANTHER" id="PTHR19328">
    <property type="entry name" value="HEDGEHOG-INTERACTING PROTEIN"/>
    <property type="match status" value="1"/>
</dbReference>
<keyword evidence="3 6" id="KW-0479">Metal-binding</keyword>
<dbReference type="GO" id="GO:0009055">
    <property type="term" value="F:electron transfer activity"/>
    <property type="evidence" value="ECO:0007669"/>
    <property type="project" value="InterPro"/>
</dbReference>
<dbReference type="GO" id="GO:0020037">
    <property type="term" value="F:heme binding"/>
    <property type="evidence" value="ECO:0007669"/>
    <property type="project" value="InterPro"/>
</dbReference>
<dbReference type="InterPro" id="IPR009056">
    <property type="entry name" value="Cyt_c-like_dom"/>
</dbReference>
<dbReference type="RefSeq" id="WP_200350400.1">
    <property type="nucleotide sequence ID" value="NZ_BAABHZ010000012.1"/>
</dbReference>
<dbReference type="EMBL" id="JAENIK010000008">
    <property type="protein sequence ID" value="MBK1815440.1"/>
    <property type="molecule type" value="Genomic_DNA"/>
</dbReference>
<feature type="region of interest" description="Disordered" evidence="7">
    <location>
        <begin position="305"/>
        <end position="327"/>
    </location>
</feature>
<dbReference type="Pfam" id="PF07995">
    <property type="entry name" value="GSDH"/>
    <property type="match status" value="1"/>
</dbReference>
<organism evidence="10 11">
    <name type="scientific">Luteolibacter yonseiensis</name>
    <dbReference type="NCBI Taxonomy" id="1144680"/>
    <lineage>
        <taxon>Bacteria</taxon>
        <taxon>Pseudomonadati</taxon>
        <taxon>Verrucomicrobiota</taxon>
        <taxon>Verrucomicrobiia</taxon>
        <taxon>Verrucomicrobiales</taxon>
        <taxon>Verrucomicrobiaceae</taxon>
        <taxon>Luteolibacter</taxon>
    </lineage>
</organism>
<dbReference type="InterPro" id="IPR011042">
    <property type="entry name" value="6-blade_b-propeller_TolB-like"/>
</dbReference>
<dbReference type="InterPro" id="IPR011041">
    <property type="entry name" value="Quinoprot_gluc/sorb_DH_b-prop"/>
</dbReference>
<feature type="compositionally biased region" description="Polar residues" evidence="7">
    <location>
        <begin position="317"/>
        <end position="327"/>
    </location>
</feature>
<evidence type="ECO:0000256" key="2">
    <source>
        <dbReference type="ARBA" id="ARBA00022617"/>
    </source>
</evidence>
<reference evidence="10" key="1">
    <citation type="submission" date="2021-01" db="EMBL/GenBank/DDBJ databases">
        <title>Modified the classification status of verrucomicrobia.</title>
        <authorList>
            <person name="Feng X."/>
        </authorList>
    </citation>
    <scope>NUCLEOTIDE SEQUENCE</scope>
    <source>
        <strain evidence="10">JCM 18052</strain>
    </source>
</reference>
<evidence type="ECO:0000313" key="11">
    <source>
        <dbReference type="Proteomes" id="UP000600139"/>
    </source>
</evidence>
<dbReference type="InterPro" id="IPR012938">
    <property type="entry name" value="Glc/Sorbosone_DH"/>
</dbReference>
<comment type="PTM">
    <text evidence="6">Binds 1 heme c group covalently per subunit.</text>
</comment>
<proteinExistence type="predicted"/>
<evidence type="ECO:0000256" key="3">
    <source>
        <dbReference type="ARBA" id="ARBA00022723"/>
    </source>
</evidence>
<gene>
    <name evidence="10" type="ORF">JIN84_07435</name>
</gene>
<evidence type="ECO:0000259" key="9">
    <source>
        <dbReference type="PROSITE" id="PS51007"/>
    </source>
</evidence>
<dbReference type="PRINTS" id="PR00606">
    <property type="entry name" value="CYTCHROMECID"/>
</dbReference>
<feature type="signal peptide" evidence="8">
    <location>
        <begin position="1"/>
        <end position="17"/>
    </location>
</feature>